<reference evidence="3" key="2">
    <citation type="submission" date="2021-04" db="EMBL/GenBank/DDBJ databases">
        <authorList>
            <person name="Gilroy R."/>
        </authorList>
    </citation>
    <scope>NUCLEOTIDE SEQUENCE</scope>
    <source>
        <strain evidence="3">CHK183-1962</strain>
    </source>
</reference>
<name>A0A9D1XDW7_9FIRM</name>
<reference evidence="3" key="1">
    <citation type="journal article" date="2021" name="PeerJ">
        <title>Extensive microbial diversity within the chicken gut microbiome revealed by metagenomics and culture.</title>
        <authorList>
            <person name="Gilroy R."/>
            <person name="Ravi A."/>
            <person name="Getino M."/>
            <person name="Pursley I."/>
            <person name="Horton D.L."/>
            <person name="Alikhan N.F."/>
            <person name="Baker D."/>
            <person name="Gharbi K."/>
            <person name="Hall N."/>
            <person name="Watson M."/>
            <person name="Adriaenssens E.M."/>
            <person name="Foster-Nyarko E."/>
            <person name="Jarju S."/>
            <person name="Secka A."/>
            <person name="Antonio M."/>
            <person name="Oren A."/>
            <person name="Chaudhuri R.R."/>
            <person name="La Ragione R."/>
            <person name="Hildebrand F."/>
            <person name="Pallen M.J."/>
        </authorList>
    </citation>
    <scope>NUCLEOTIDE SEQUENCE</scope>
    <source>
        <strain evidence="3">CHK183-1962</strain>
    </source>
</reference>
<dbReference type="Proteomes" id="UP000886890">
    <property type="component" value="Unassembled WGS sequence"/>
</dbReference>
<proteinExistence type="predicted"/>
<dbReference type="EMBL" id="DXEK01000114">
    <property type="protein sequence ID" value="HIX77311.1"/>
    <property type="molecule type" value="Genomic_DNA"/>
</dbReference>
<feature type="compositionally biased region" description="Polar residues" evidence="1">
    <location>
        <begin position="1"/>
        <end position="14"/>
    </location>
</feature>
<feature type="region of interest" description="Disordered" evidence="1">
    <location>
        <begin position="1"/>
        <end position="20"/>
    </location>
</feature>
<dbReference type="Pfam" id="PF01476">
    <property type="entry name" value="LysM"/>
    <property type="match status" value="1"/>
</dbReference>
<evidence type="ECO:0000313" key="3">
    <source>
        <dbReference type="EMBL" id="HIX77311.1"/>
    </source>
</evidence>
<evidence type="ECO:0000256" key="1">
    <source>
        <dbReference type="SAM" id="MobiDB-lite"/>
    </source>
</evidence>
<dbReference type="SMART" id="SM00257">
    <property type="entry name" value="LysM"/>
    <property type="match status" value="1"/>
</dbReference>
<dbReference type="SUPFAM" id="SSF54106">
    <property type="entry name" value="LysM domain"/>
    <property type="match status" value="1"/>
</dbReference>
<dbReference type="PROSITE" id="PS51782">
    <property type="entry name" value="LYSM"/>
    <property type="match status" value="1"/>
</dbReference>
<accession>A0A9D1XDW7</accession>
<sequence>MKKNCSKTNHSSTARSRRRRQKKYTTLLLLLLILGVPGAVLLTAHTKAQAEGLPEEPTYKYYTSIRVNSGDTLWEIAEKYRTEEYKDISSYIEEVKEINHLTSSQITDGMYLCIPYYTTEYKA</sequence>
<dbReference type="CDD" id="cd00118">
    <property type="entry name" value="LysM"/>
    <property type="match status" value="1"/>
</dbReference>
<dbReference type="InterPro" id="IPR036779">
    <property type="entry name" value="LysM_dom_sf"/>
</dbReference>
<dbReference type="InterPro" id="IPR018392">
    <property type="entry name" value="LysM"/>
</dbReference>
<protein>
    <submittedName>
        <fullName evidence="3">LysM peptidoglycan-binding domain-containing protein</fullName>
    </submittedName>
</protein>
<dbReference type="Gene3D" id="3.10.350.10">
    <property type="entry name" value="LysM domain"/>
    <property type="match status" value="1"/>
</dbReference>
<comment type="caution">
    <text evidence="3">The sequence shown here is derived from an EMBL/GenBank/DDBJ whole genome shotgun (WGS) entry which is preliminary data.</text>
</comment>
<evidence type="ECO:0000259" key="2">
    <source>
        <dbReference type="PROSITE" id="PS51782"/>
    </source>
</evidence>
<feature type="domain" description="LysM" evidence="2">
    <location>
        <begin position="63"/>
        <end position="114"/>
    </location>
</feature>
<gene>
    <name evidence="3" type="ORF">H9734_06935</name>
</gene>
<evidence type="ECO:0000313" key="4">
    <source>
        <dbReference type="Proteomes" id="UP000886890"/>
    </source>
</evidence>
<dbReference type="AlphaFoldDB" id="A0A9D1XDW7"/>
<organism evidence="3 4">
    <name type="scientific">Candidatus Fusicatenibacter merdavium</name>
    <dbReference type="NCBI Taxonomy" id="2838600"/>
    <lineage>
        <taxon>Bacteria</taxon>
        <taxon>Bacillati</taxon>
        <taxon>Bacillota</taxon>
        <taxon>Clostridia</taxon>
        <taxon>Lachnospirales</taxon>
        <taxon>Lachnospiraceae</taxon>
        <taxon>Fusicatenibacter</taxon>
    </lineage>
</organism>